<dbReference type="GO" id="GO:0043023">
    <property type="term" value="F:ribosomal large subunit binding"/>
    <property type="evidence" value="ECO:0007669"/>
    <property type="project" value="UniProtKB-UniRule"/>
</dbReference>
<evidence type="ECO:0000313" key="10">
    <source>
        <dbReference type="EMBL" id="ADD67929.1"/>
    </source>
</evidence>
<dbReference type="SMART" id="SM00463">
    <property type="entry name" value="SMR"/>
    <property type="match status" value="1"/>
</dbReference>
<keyword evidence="7" id="KW-0255">Endonuclease</keyword>
<dbReference type="HOGENOM" id="CLU_011252_2_1_0"/>
<feature type="coiled-coil region" evidence="8">
    <location>
        <begin position="516"/>
        <end position="607"/>
    </location>
</feature>
<comment type="subunit">
    <text evidence="7">Homodimer. Binds to stalled ribosomes, contacting rRNA.</text>
</comment>
<keyword evidence="8" id="KW-0175">Coiled coil</keyword>
<gene>
    <name evidence="7" type="primary">mutS2</name>
    <name evidence="7" type="synonym">rqcU</name>
    <name evidence="10" type="ordered locus">Dacet_1157</name>
</gene>
<dbReference type="InterPro" id="IPR045076">
    <property type="entry name" value="MutS"/>
</dbReference>
<dbReference type="PROSITE" id="PS50828">
    <property type="entry name" value="SMR"/>
    <property type="match status" value="1"/>
</dbReference>
<dbReference type="GO" id="GO:0030983">
    <property type="term" value="F:mismatched DNA binding"/>
    <property type="evidence" value="ECO:0007669"/>
    <property type="project" value="InterPro"/>
</dbReference>
<dbReference type="SMART" id="SM00534">
    <property type="entry name" value="MUTSac"/>
    <property type="match status" value="1"/>
</dbReference>
<evidence type="ECO:0000256" key="2">
    <source>
        <dbReference type="ARBA" id="ARBA00022741"/>
    </source>
</evidence>
<keyword evidence="3 7" id="KW-0378">Hydrolase</keyword>
<dbReference type="EC" id="3.1.-.-" evidence="7"/>
<evidence type="ECO:0000256" key="8">
    <source>
        <dbReference type="SAM" id="Coils"/>
    </source>
</evidence>
<feature type="domain" description="Smr" evidence="9">
    <location>
        <begin position="688"/>
        <end position="758"/>
    </location>
</feature>
<dbReference type="GO" id="GO:0019843">
    <property type="term" value="F:rRNA binding"/>
    <property type="evidence" value="ECO:0007669"/>
    <property type="project" value="UniProtKB-UniRule"/>
</dbReference>
<dbReference type="STRING" id="522772.Dacet_1157"/>
<dbReference type="SUPFAM" id="SSF52540">
    <property type="entry name" value="P-loop containing nucleoside triphosphate hydrolases"/>
    <property type="match status" value="1"/>
</dbReference>
<keyword evidence="11" id="KW-1185">Reference proteome</keyword>
<evidence type="ECO:0000256" key="7">
    <source>
        <dbReference type="HAMAP-Rule" id="MF_00092"/>
    </source>
</evidence>
<dbReference type="GO" id="GO:0004519">
    <property type="term" value="F:endonuclease activity"/>
    <property type="evidence" value="ECO:0007669"/>
    <property type="project" value="UniProtKB-UniRule"/>
</dbReference>
<dbReference type="AlphaFoldDB" id="D4H7D0"/>
<dbReference type="InterPro" id="IPR036063">
    <property type="entry name" value="Smr_dom_sf"/>
</dbReference>
<dbReference type="OrthoDB" id="9808166at2"/>
<dbReference type="PIRSF" id="PIRSF005814">
    <property type="entry name" value="MutS_YshD"/>
    <property type="match status" value="1"/>
</dbReference>
<dbReference type="InterPro" id="IPR046893">
    <property type="entry name" value="MSSS"/>
</dbReference>
<dbReference type="KEGG" id="dap:Dacet_1157"/>
<keyword evidence="2 7" id="KW-0547">Nucleotide-binding</keyword>
<dbReference type="InterPro" id="IPR027417">
    <property type="entry name" value="P-loop_NTPase"/>
</dbReference>
<dbReference type="Pfam" id="PF00488">
    <property type="entry name" value="MutS_V"/>
    <property type="match status" value="1"/>
</dbReference>
<sequence>MIHLETLEFGLFKEYMMRGFTSSFSKKRLEALKPYYALEKIEKYKNELSEAIGYVRNSDMHIPADYEFIALYPRFDDPLLFLEPEELIVFSHFFKNVKEIKKSLIDAGVSALKVYLSDIYTLSEITDDIDDTVNDKGEIKDSASVKLLNVRTELKTVRKQIQKELSGVFAHSSSTKFIQENVITERSGRFTIPCKTNFKQYIQGIVHDRSASGQTLFVEPSNTVGMNNTQQELLAAEREESVRILKELSVRIFESLYEINTTIEAYTELAFHLETAKFYKGKPYVFPEFTDSIEFRNIHHPVIYLEKGEESVPLDFSLSSAELTAVVTGPNTGGKTAALKSIGLNHVLGKCGLPLIGKSARLVNFKNILADIGDKQSLVMDLSTFSAHMVNIRDIIKKADSDTLVLLDEAGTGTEPQEGAALAVAVCTTLADKRTKSVVTTHFGEMKNYALSTDSALIYAVDFDYKDFSPKYRLLKGVTGKSDPLVIARRLNFPEDVVRLASSMIDKKKSQADLSVEEISRMQADLEGRLKDYEERMASLQELEQRYKEKEERLKERLAKKETELLEDTVRMYNRAKRLAEKPQKVKESVEEEIKRASDKLVKTKKKIKPVEGIRAGDLIHLERYGKNAKILEVEGNSARMDIGGMKISMKLSEIVGKKVTDSEKIQQDVRVSKEVQTEGRSELVLVGKRVEEGLDLLDRKLDDSLLAGHSKLFVVHGRGSGQLRKAVHEYLRTDQRAQSYALATNEEGGQAVTVVQI</sequence>
<dbReference type="InterPro" id="IPR000432">
    <property type="entry name" value="DNA_mismatch_repair_MutS_C"/>
</dbReference>
<name>D4H7D0_DENA2</name>
<dbReference type="GO" id="GO:0016887">
    <property type="term" value="F:ATP hydrolysis activity"/>
    <property type="evidence" value="ECO:0007669"/>
    <property type="project" value="InterPro"/>
</dbReference>
<dbReference type="GO" id="GO:0140664">
    <property type="term" value="F:ATP-dependent DNA damage sensor activity"/>
    <property type="evidence" value="ECO:0007669"/>
    <property type="project" value="InterPro"/>
</dbReference>
<reference evidence="10 11" key="1">
    <citation type="journal article" date="2010" name="Stand. Genomic Sci.">
        <title>Complete genome sequence of Denitrovibrio acetiphilus type strain (N2460).</title>
        <authorList>
            <person name="Kiss H."/>
            <person name="Lang E."/>
            <person name="Lapidus A."/>
            <person name="Copeland A."/>
            <person name="Nolan M."/>
            <person name="Glavina Del Rio T."/>
            <person name="Chen F."/>
            <person name="Lucas S."/>
            <person name="Tice H."/>
            <person name="Cheng J.F."/>
            <person name="Han C."/>
            <person name="Goodwin L."/>
            <person name="Pitluck S."/>
            <person name="Liolios K."/>
            <person name="Pati A."/>
            <person name="Ivanova N."/>
            <person name="Mavromatis K."/>
            <person name="Chen A."/>
            <person name="Palaniappan K."/>
            <person name="Land M."/>
            <person name="Hauser L."/>
            <person name="Chang Y.J."/>
            <person name="Jeffries C.D."/>
            <person name="Detter J.C."/>
            <person name="Brettin T."/>
            <person name="Spring S."/>
            <person name="Rohde M."/>
            <person name="Goker M."/>
            <person name="Woyke T."/>
            <person name="Bristow J."/>
            <person name="Eisen J.A."/>
            <person name="Markowitz V."/>
            <person name="Hugenholtz P."/>
            <person name="Kyrpides N.C."/>
            <person name="Klenk H.P."/>
        </authorList>
    </citation>
    <scope>NUCLEOTIDE SEQUENCE [LARGE SCALE GENOMIC DNA]</scope>
    <source>
        <strain evidence="11">DSM 12809 / NBRC 114555 / N2460</strain>
    </source>
</reference>
<comment type="function">
    <text evidence="7">Endonuclease that is involved in the suppression of homologous recombination and thus may have a key role in the control of bacterial genetic diversity.</text>
</comment>
<protein>
    <recommendedName>
        <fullName evidence="7">Endonuclease MutS2</fullName>
        <ecNumber evidence="7">3.1.-.-</ecNumber>
    </recommendedName>
    <alternativeName>
        <fullName evidence="7">Ribosome-associated protein quality control-upstream factor</fullName>
        <shortName evidence="7">RQC-upstream factor</shortName>
        <shortName evidence="7">RqcU</shortName>
        <ecNumber evidence="7">3.6.4.-</ecNumber>
    </alternativeName>
</protein>
<organism evidence="10 11">
    <name type="scientific">Denitrovibrio acetiphilus (strain DSM 12809 / NBRC 114555 / N2460)</name>
    <dbReference type="NCBI Taxonomy" id="522772"/>
    <lineage>
        <taxon>Bacteria</taxon>
        <taxon>Pseudomonadati</taxon>
        <taxon>Deferribacterota</taxon>
        <taxon>Deferribacteres</taxon>
        <taxon>Deferribacterales</taxon>
        <taxon>Geovibrionaceae</taxon>
        <taxon>Denitrovibrio</taxon>
    </lineage>
</organism>
<comment type="function">
    <text evidence="7">Acts as a ribosome collision sensor, splitting the ribosome into its 2 subunits. Detects stalled/collided 70S ribosomes which it binds and splits by an ATP-hydrolysis driven conformational change. Acts upstream of the ribosome quality control system (RQC), a ribosome-associated complex that mediates the extraction of incompletely synthesized nascent chains from stalled ribosomes and their subsequent degradation. Probably generates substrates for RQC.</text>
</comment>
<comment type="similarity">
    <text evidence="7">Belongs to the DNA mismatch repair MutS family. MutS2 subfamily.</text>
</comment>
<dbReference type="Gene3D" id="3.30.1370.110">
    <property type="match status" value="1"/>
</dbReference>
<keyword evidence="6 7" id="KW-0238">DNA-binding</keyword>
<keyword evidence="7" id="KW-0540">Nuclease</keyword>
<evidence type="ECO:0000259" key="9">
    <source>
        <dbReference type="PROSITE" id="PS50828"/>
    </source>
</evidence>
<dbReference type="SUPFAM" id="SSF48334">
    <property type="entry name" value="DNA repair protein MutS, domain III"/>
    <property type="match status" value="1"/>
</dbReference>
<evidence type="ECO:0000256" key="1">
    <source>
        <dbReference type="ARBA" id="ARBA00022730"/>
    </source>
</evidence>
<dbReference type="EMBL" id="CP001968">
    <property type="protein sequence ID" value="ADD67929.1"/>
    <property type="molecule type" value="Genomic_DNA"/>
</dbReference>
<dbReference type="eggNOG" id="COG1193">
    <property type="taxonomic scope" value="Bacteria"/>
</dbReference>
<dbReference type="GO" id="GO:0005524">
    <property type="term" value="F:ATP binding"/>
    <property type="evidence" value="ECO:0007669"/>
    <property type="project" value="UniProtKB-UniRule"/>
</dbReference>
<evidence type="ECO:0000256" key="4">
    <source>
        <dbReference type="ARBA" id="ARBA00022840"/>
    </source>
</evidence>
<dbReference type="Pfam" id="PF01713">
    <property type="entry name" value="Smr"/>
    <property type="match status" value="1"/>
</dbReference>
<keyword evidence="1 7" id="KW-0699">rRNA-binding</keyword>
<dbReference type="PaxDb" id="522772-Dacet_1157"/>
<dbReference type="RefSeq" id="WP_013010451.1">
    <property type="nucleotide sequence ID" value="NC_013943.1"/>
</dbReference>
<dbReference type="InterPro" id="IPR005747">
    <property type="entry name" value="MutS2"/>
</dbReference>
<accession>D4H7D0</accession>
<dbReference type="PANTHER" id="PTHR48466">
    <property type="entry name" value="OS10G0509000 PROTEIN-RELATED"/>
    <property type="match status" value="1"/>
</dbReference>
<dbReference type="InterPro" id="IPR002625">
    <property type="entry name" value="Smr_dom"/>
</dbReference>
<keyword evidence="5 7" id="KW-0694">RNA-binding</keyword>
<dbReference type="NCBIfam" id="TIGR01069">
    <property type="entry name" value="mutS2"/>
    <property type="match status" value="1"/>
</dbReference>
<evidence type="ECO:0000256" key="5">
    <source>
        <dbReference type="ARBA" id="ARBA00022884"/>
    </source>
</evidence>
<dbReference type="InParanoid" id="D4H7D0"/>
<dbReference type="GO" id="GO:0006298">
    <property type="term" value="P:mismatch repair"/>
    <property type="evidence" value="ECO:0007669"/>
    <property type="project" value="InterPro"/>
</dbReference>
<dbReference type="EC" id="3.6.4.-" evidence="7"/>
<dbReference type="GO" id="GO:0045910">
    <property type="term" value="P:negative regulation of DNA recombination"/>
    <property type="evidence" value="ECO:0007669"/>
    <property type="project" value="InterPro"/>
</dbReference>
<evidence type="ECO:0000256" key="3">
    <source>
        <dbReference type="ARBA" id="ARBA00022801"/>
    </source>
</evidence>
<dbReference type="Proteomes" id="UP000002012">
    <property type="component" value="Chromosome"/>
</dbReference>
<dbReference type="HAMAP" id="MF_00092">
    <property type="entry name" value="MutS2"/>
    <property type="match status" value="1"/>
</dbReference>
<evidence type="ECO:0000313" key="11">
    <source>
        <dbReference type="Proteomes" id="UP000002012"/>
    </source>
</evidence>
<evidence type="ECO:0000256" key="6">
    <source>
        <dbReference type="ARBA" id="ARBA00023125"/>
    </source>
</evidence>
<proteinExistence type="inferred from homology"/>
<feature type="binding site" evidence="7">
    <location>
        <begin position="329"/>
        <end position="336"/>
    </location>
    <ligand>
        <name>ATP</name>
        <dbReference type="ChEBI" id="CHEBI:30616"/>
    </ligand>
</feature>
<dbReference type="Gene3D" id="3.40.50.300">
    <property type="entry name" value="P-loop containing nucleotide triphosphate hydrolases"/>
    <property type="match status" value="1"/>
</dbReference>
<keyword evidence="4 7" id="KW-0067">ATP-binding</keyword>
<dbReference type="InterPro" id="IPR036187">
    <property type="entry name" value="DNA_mismatch_repair_MutS_sf"/>
</dbReference>
<dbReference type="GO" id="GO:0072344">
    <property type="term" value="P:rescue of stalled ribosome"/>
    <property type="evidence" value="ECO:0007669"/>
    <property type="project" value="UniProtKB-UniRule"/>
</dbReference>
<dbReference type="PANTHER" id="PTHR48466:SF2">
    <property type="entry name" value="OS10G0509000 PROTEIN"/>
    <property type="match status" value="1"/>
</dbReference>
<dbReference type="Pfam" id="PF20297">
    <property type="entry name" value="MSSS"/>
    <property type="match status" value="1"/>
</dbReference>